<name>A0A0A2AKF8_PROMR</name>
<dbReference type="EC" id="3.1.3.1" evidence="3"/>
<gene>
    <name evidence="3" type="ORF">EU98_0531</name>
</gene>
<evidence type="ECO:0000256" key="1">
    <source>
        <dbReference type="SAM" id="SignalP"/>
    </source>
</evidence>
<dbReference type="eggNOG" id="COG4222">
    <property type="taxonomic scope" value="Bacteria"/>
</dbReference>
<protein>
    <submittedName>
        <fullName evidence="3">Alkaline phosphatasee</fullName>
        <ecNumber evidence="3">3.1.3.1</ecNumber>
    </submittedName>
</protein>
<dbReference type="Pfam" id="PF13449">
    <property type="entry name" value="Phytase-like"/>
    <property type="match status" value="1"/>
</dbReference>
<dbReference type="RefSeq" id="WP_032515371.1">
    <property type="nucleotide sequence ID" value="NZ_JNAO01000005.1"/>
</dbReference>
<dbReference type="InterPro" id="IPR027372">
    <property type="entry name" value="Phytase-like_dom"/>
</dbReference>
<feature type="chain" id="PRO_5001997357" evidence="1">
    <location>
        <begin position="27"/>
        <end position="760"/>
    </location>
</feature>
<dbReference type="PANTHER" id="PTHR46928:SF1">
    <property type="entry name" value="MESENCHYME-SPECIFIC CELL SURFACE GLYCOPROTEIN"/>
    <property type="match status" value="1"/>
</dbReference>
<accession>A0A0A2AKF8</accession>
<dbReference type="SUPFAM" id="SSF75011">
    <property type="entry name" value="3-carboxy-cis,cis-mucoante lactonizing enzyme"/>
    <property type="match status" value="1"/>
</dbReference>
<evidence type="ECO:0000259" key="2">
    <source>
        <dbReference type="Pfam" id="PF13449"/>
    </source>
</evidence>
<feature type="signal peptide" evidence="1">
    <location>
        <begin position="1"/>
        <end position="26"/>
    </location>
</feature>
<evidence type="ECO:0000313" key="3">
    <source>
        <dbReference type="EMBL" id="KGG02353.1"/>
    </source>
</evidence>
<dbReference type="Proteomes" id="UP000030533">
    <property type="component" value="Unassembled WGS sequence"/>
</dbReference>
<dbReference type="EMBL" id="JNAO01000005">
    <property type="protein sequence ID" value="KGG02353.1"/>
    <property type="molecule type" value="Genomic_DNA"/>
</dbReference>
<dbReference type="GO" id="GO:0004035">
    <property type="term" value="F:alkaline phosphatase activity"/>
    <property type="evidence" value="ECO:0007669"/>
    <property type="project" value="UniProtKB-EC"/>
</dbReference>
<comment type="caution">
    <text evidence="3">The sequence shown here is derived from an EMBL/GenBank/DDBJ whole genome shotgun (WGS) entry which is preliminary data.</text>
</comment>
<evidence type="ECO:0000313" key="4">
    <source>
        <dbReference type="Proteomes" id="UP000030533"/>
    </source>
</evidence>
<reference evidence="4" key="1">
    <citation type="journal article" date="2014" name="Sci. Data">
        <title>Genomes of diverse isolates of the marine cyanobacterium Prochlorococcus.</title>
        <authorList>
            <person name="Biller S."/>
            <person name="Berube P."/>
            <person name="Thompson J."/>
            <person name="Kelly L."/>
            <person name="Roggensack S."/>
            <person name="Awad L."/>
            <person name="Roache-Johnson K."/>
            <person name="Ding H."/>
            <person name="Giovannoni S.J."/>
            <person name="Moore L.R."/>
            <person name="Chisholm S.W."/>
        </authorList>
    </citation>
    <scope>NUCLEOTIDE SEQUENCE [LARGE SCALE GENOMIC DNA]</scope>
    <source>
        <strain evidence="4">MIT 9314</strain>
    </source>
</reference>
<dbReference type="InterPro" id="IPR015943">
    <property type="entry name" value="WD40/YVTN_repeat-like_dom_sf"/>
</dbReference>
<dbReference type="InterPro" id="IPR052956">
    <property type="entry name" value="Mesenchyme-surface_protein"/>
</dbReference>
<dbReference type="Gene3D" id="2.130.10.10">
    <property type="entry name" value="YVTN repeat-like/Quinoprotein amine dehydrogenase"/>
    <property type="match status" value="1"/>
</dbReference>
<dbReference type="AlphaFoldDB" id="A0A0A2AKF8"/>
<dbReference type="SUPFAM" id="SSF63825">
    <property type="entry name" value="YWTD domain"/>
    <property type="match status" value="1"/>
</dbReference>
<keyword evidence="1" id="KW-0732">Signal</keyword>
<keyword evidence="3" id="KW-0378">Hydrolase</keyword>
<sequence length="760" mass="82641">MKKTLAAASFSALLAIVASSTSSGFANWNTKYWANEKNFNRISSFNVSDNLPKGSKSTTKTSSEVVTASEDGKTLIYTDSDLGVVGLVDISDPAKPKALGVVELEAEPTGIAALGNNAYIGSNTSESYTNPSGALVQYNLETRKAVKECDLGGQPDSVFVSPDGTFLAVAIENERDEEYKNGFIPQIDDNGIQINPAGYVSLVKLNKRGKIQCNSIKKVDLTGLSEIAPFDPEPEFVAINDLGETVVSLQENNHLAVIDKDGNVISHFSAGVVKQMAGMDTKKDGAHKFKSKLKNVRREPDGLTWIDNDHFATANEGDYKHIDPNQAKRGGSRSWTIFKKDGTVVYEDANRLERAIAQIGHFQDGRAGKKGVEPESVTYSKINGTPYLFVGAERAGIVAVYDITELNQPLLTQLLPSGIGPEGFVAIPERGLIASANEKDYNKKEPGLSSHVTIYQLQDAPASYPHLTNENGLEFVSWGAISGMVAGDDGKIYAVNDGTFKTQPRIYVIDPSSSPALLERAIDIKLDGKTALFMDQEGITTDGNGGFYISTEGIKKKLDEHPPAIYHVSSDGEILEKITPPPSYLNYAKNPGFEGITRNGDILYIAQQKPWGDDTFNTTKILSYNLKTKQWGAVNYQLDRIKKGGVGISELTYHDGALYVIERDSFYGKKAKLKAIYKVDLDDVIFEGLQTNIPPRLYPLVEKELVTDLKPVMQSTGGFILEKVEGLAITSEGQAWISTDNDGTGKKSTGETLFLNIGKI</sequence>
<proteinExistence type="predicted"/>
<organism evidence="3 4">
    <name type="scientific">Prochlorococcus marinus str. MIT 9314</name>
    <dbReference type="NCBI Taxonomy" id="167548"/>
    <lineage>
        <taxon>Bacteria</taxon>
        <taxon>Bacillati</taxon>
        <taxon>Cyanobacteriota</taxon>
        <taxon>Cyanophyceae</taxon>
        <taxon>Synechococcales</taxon>
        <taxon>Prochlorococcaceae</taxon>
        <taxon>Prochlorococcus</taxon>
    </lineage>
</organism>
<feature type="domain" description="Phytase-like" evidence="2">
    <location>
        <begin position="477"/>
        <end position="742"/>
    </location>
</feature>
<dbReference type="STRING" id="167548.EU98_0531"/>
<dbReference type="PANTHER" id="PTHR46928">
    <property type="entry name" value="MESENCHYME-SPECIFIC CELL SURFACE GLYCOPROTEIN"/>
    <property type="match status" value="1"/>
</dbReference>